<feature type="domain" description="Tryptophan synthase beta chain-like PALP" evidence="4">
    <location>
        <begin position="87"/>
        <end position="389"/>
    </location>
</feature>
<dbReference type="GO" id="GO:0006567">
    <property type="term" value="P:L-threonine catabolic process"/>
    <property type="evidence" value="ECO:0007669"/>
    <property type="project" value="TreeGrafter"/>
</dbReference>
<dbReference type="CDD" id="cd01563">
    <property type="entry name" value="Thr-synth_1"/>
    <property type="match status" value="1"/>
</dbReference>
<keyword evidence="3" id="KW-0456">Lyase</keyword>
<dbReference type="NCBIfam" id="NF006050">
    <property type="entry name" value="PRK08197.1"/>
    <property type="match status" value="1"/>
</dbReference>
<name>A0A0H2MWY2_9PROT</name>
<evidence type="ECO:0000259" key="4">
    <source>
        <dbReference type="Pfam" id="PF00291"/>
    </source>
</evidence>
<evidence type="ECO:0000256" key="3">
    <source>
        <dbReference type="ARBA" id="ARBA00023239"/>
    </source>
</evidence>
<dbReference type="FunFam" id="3.40.50.1100:FF:000055">
    <property type="entry name" value="Threonine synthase"/>
    <property type="match status" value="1"/>
</dbReference>
<dbReference type="STRING" id="1489064.WH96_08640"/>
<dbReference type="SUPFAM" id="SSF53686">
    <property type="entry name" value="Tryptophan synthase beta subunit-like PLP-dependent enzymes"/>
    <property type="match status" value="1"/>
</dbReference>
<dbReference type="OrthoDB" id="9778118at2"/>
<dbReference type="InterPro" id="IPR001926">
    <property type="entry name" value="TrpB-like_PALP"/>
</dbReference>
<evidence type="ECO:0000256" key="2">
    <source>
        <dbReference type="ARBA" id="ARBA00022898"/>
    </source>
</evidence>
<dbReference type="GO" id="GO:0006565">
    <property type="term" value="P:L-serine catabolic process"/>
    <property type="evidence" value="ECO:0007669"/>
    <property type="project" value="TreeGrafter"/>
</dbReference>
<dbReference type="EMBL" id="LAQL01000005">
    <property type="protein sequence ID" value="KLN61210.1"/>
    <property type="molecule type" value="Genomic_DNA"/>
</dbReference>
<sequence length="415" mass="44874">MPQKSSFDPAIMNEFPNFVTHLECSYTGERLEADQLHGLSPVGKPILVRYDLEALGKSVSKKDLGQRPGGFWRYREFLPVRQAKNVVSLGEVMTPLLSLPSLAGKGGELIVKDEGRLPTGSFKARGLALAVSMAKELGVNRLAMPTNGNAGAAMAAYATRAGMETTIFCPDDTPEVNVSEIEYQGGKVYRVNGLINDCGKIVGEGKEATGWFDCSTLKEPYRIEGKKTMGLELAEQLGWNVPDVIFYPTGGGTGLIGMWKAFDELEAIGWIGSKRPKMVAVQSTGCAPIVKAYEDGEEHAPLWENAYTHASGIRVPVAVGDFLILRAVRESGGFAIAVTDEAITQSQAEVAQKEGVLLCPEGAATYAAYKQSLVDGRIKETDQAVLYNCATGLKYPMPPISRTLDKNQPIDYSKI</sequence>
<comment type="cofactor">
    <cofactor evidence="1">
        <name>pyridoxal 5'-phosphate</name>
        <dbReference type="ChEBI" id="CHEBI:597326"/>
    </cofactor>
</comment>
<keyword evidence="6" id="KW-1185">Reference proteome</keyword>
<dbReference type="PATRIC" id="fig|1489064.4.peg.2996"/>
<accession>A0A0H2MWY2</accession>
<reference evidence="5 6" key="1">
    <citation type="submission" date="2015-03" db="EMBL/GenBank/DDBJ databases">
        <title>Genome Sequence of Kiloniella spongiae MEBiC09566, isolated from a marine sponge.</title>
        <authorList>
            <person name="Shao Z."/>
            <person name="Wang L."/>
            <person name="Li X."/>
        </authorList>
    </citation>
    <scope>NUCLEOTIDE SEQUENCE [LARGE SCALE GENOMIC DNA]</scope>
    <source>
        <strain evidence="5 6">MEBiC09566</strain>
    </source>
</reference>
<dbReference type="InterPro" id="IPR000634">
    <property type="entry name" value="Ser/Thr_deHydtase_PyrdxlP-BS"/>
</dbReference>
<dbReference type="PANTHER" id="PTHR48078:SF6">
    <property type="entry name" value="L-THREONINE DEHYDRATASE CATABOLIC TDCB"/>
    <property type="match status" value="1"/>
</dbReference>
<dbReference type="GO" id="GO:0030170">
    <property type="term" value="F:pyridoxal phosphate binding"/>
    <property type="evidence" value="ECO:0007669"/>
    <property type="project" value="InterPro"/>
</dbReference>
<dbReference type="Gene3D" id="3.40.50.1100">
    <property type="match status" value="2"/>
</dbReference>
<dbReference type="InterPro" id="IPR036052">
    <property type="entry name" value="TrpB-like_PALP_sf"/>
</dbReference>
<dbReference type="AlphaFoldDB" id="A0A0H2MWY2"/>
<evidence type="ECO:0000313" key="6">
    <source>
        <dbReference type="Proteomes" id="UP000035444"/>
    </source>
</evidence>
<dbReference type="RefSeq" id="WP_047763759.1">
    <property type="nucleotide sequence ID" value="NZ_LAQL01000005.1"/>
</dbReference>
<comment type="caution">
    <text evidence="5">The sequence shown here is derived from an EMBL/GenBank/DDBJ whole genome shotgun (WGS) entry which is preliminary data.</text>
</comment>
<dbReference type="InterPro" id="IPR050147">
    <property type="entry name" value="Ser/Thr_Dehydratase"/>
</dbReference>
<dbReference type="GO" id="GO:0004794">
    <property type="term" value="F:threonine deaminase activity"/>
    <property type="evidence" value="ECO:0007669"/>
    <property type="project" value="TreeGrafter"/>
</dbReference>
<dbReference type="Proteomes" id="UP000035444">
    <property type="component" value="Unassembled WGS sequence"/>
</dbReference>
<proteinExistence type="predicted"/>
<protein>
    <submittedName>
        <fullName evidence="5">Threonine synthase</fullName>
    </submittedName>
</protein>
<dbReference type="PANTHER" id="PTHR48078">
    <property type="entry name" value="THREONINE DEHYDRATASE, MITOCHONDRIAL-RELATED"/>
    <property type="match status" value="1"/>
</dbReference>
<dbReference type="GO" id="GO:0009097">
    <property type="term" value="P:isoleucine biosynthetic process"/>
    <property type="evidence" value="ECO:0007669"/>
    <property type="project" value="TreeGrafter"/>
</dbReference>
<dbReference type="GO" id="GO:0003941">
    <property type="term" value="F:L-serine ammonia-lyase activity"/>
    <property type="evidence" value="ECO:0007669"/>
    <property type="project" value="TreeGrafter"/>
</dbReference>
<keyword evidence="2" id="KW-0663">Pyridoxal phosphate</keyword>
<evidence type="ECO:0000256" key="1">
    <source>
        <dbReference type="ARBA" id="ARBA00001933"/>
    </source>
</evidence>
<dbReference type="Pfam" id="PF00291">
    <property type="entry name" value="PALP"/>
    <property type="match status" value="1"/>
</dbReference>
<evidence type="ECO:0000313" key="5">
    <source>
        <dbReference type="EMBL" id="KLN61210.1"/>
    </source>
</evidence>
<dbReference type="PROSITE" id="PS00165">
    <property type="entry name" value="DEHYDRATASE_SER_THR"/>
    <property type="match status" value="1"/>
</dbReference>
<organism evidence="5 6">
    <name type="scientific">Kiloniella spongiae</name>
    <dbReference type="NCBI Taxonomy" id="1489064"/>
    <lineage>
        <taxon>Bacteria</taxon>
        <taxon>Pseudomonadati</taxon>
        <taxon>Pseudomonadota</taxon>
        <taxon>Alphaproteobacteria</taxon>
        <taxon>Rhodospirillales</taxon>
        <taxon>Kiloniellaceae</taxon>
        <taxon>Kiloniella</taxon>
    </lineage>
</organism>
<gene>
    <name evidence="5" type="ORF">WH96_08640</name>
</gene>